<dbReference type="Pfam" id="PF03551">
    <property type="entry name" value="PadR"/>
    <property type="match status" value="1"/>
</dbReference>
<gene>
    <name evidence="2" type="ORF">ACFOW9_07690</name>
</gene>
<dbReference type="PANTHER" id="PTHR43252:SF2">
    <property type="entry name" value="TRANSCRIPTION REGULATOR, PADR-LIKE FAMILY"/>
    <property type="match status" value="1"/>
</dbReference>
<evidence type="ECO:0000259" key="1">
    <source>
        <dbReference type="Pfam" id="PF03551"/>
    </source>
</evidence>
<keyword evidence="3" id="KW-1185">Reference proteome</keyword>
<name>A0ABV8R0M8_9MICC</name>
<organism evidence="2 3">
    <name type="scientific">Arthrobacter cryoconiti</name>
    <dbReference type="NCBI Taxonomy" id="748907"/>
    <lineage>
        <taxon>Bacteria</taxon>
        <taxon>Bacillati</taxon>
        <taxon>Actinomycetota</taxon>
        <taxon>Actinomycetes</taxon>
        <taxon>Micrococcales</taxon>
        <taxon>Micrococcaceae</taxon>
        <taxon>Arthrobacter</taxon>
    </lineage>
</organism>
<feature type="domain" description="Transcription regulator PadR N-terminal" evidence="1">
    <location>
        <begin position="15"/>
        <end position="89"/>
    </location>
</feature>
<evidence type="ECO:0000313" key="2">
    <source>
        <dbReference type="EMBL" id="MFC4265480.1"/>
    </source>
</evidence>
<dbReference type="RefSeq" id="WP_230068110.1">
    <property type="nucleotide sequence ID" value="NZ_BAABLL010000007.1"/>
</dbReference>
<comment type="caution">
    <text evidence="2">The sequence shown here is derived from an EMBL/GenBank/DDBJ whole genome shotgun (WGS) entry which is preliminary data.</text>
</comment>
<accession>A0ABV8R0M8</accession>
<dbReference type="InterPro" id="IPR005149">
    <property type="entry name" value="Tscrpt_reg_PadR_N"/>
</dbReference>
<dbReference type="SUPFAM" id="SSF46785">
    <property type="entry name" value="Winged helix' DNA-binding domain"/>
    <property type="match status" value="1"/>
</dbReference>
<sequence length="201" mass="22863">MARDKQLTSLGMAALGLLAERSMHPYEMYQLLICRRQDRLVKVKPGTLYHTVGRLAEANLIHAVGTEREGKRPERTSYAILPAGREALEHRLKELLARRASEYPSFPQAVAEAHNLPSGVVVELLHSRLVELGTYLNELDGDAKKMQDKSVPMKFWIESSYQQALTRAEIRWIEQLRADITTGALPWQPHKSNDLMKHSEL</sequence>
<protein>
    <submittedName>
        <fullName evidence="2">PadR family transcriptional regulator</fullName>
    </submittedName>
</protein>
<dbReference type="PANTHER" id="PTHR43252">
    <property type="entry name" value="TRANSCRIPTIONAL REGULATOR YQJI"/>
    <property type="match status" value="1"/>
</dbReference>
<reference evidence="3" key="1">
    <citation type="journal article" date="2019" name="Int. J. Syst. Evol. Microbiol.">
        <title>The Global Catalogue of Microorganisms (GCM) 10K type strain sequencing project: providing services to taxonomists for standard genome sequencing and annotation.</title>
        <authorList>
            <consortium name="The Broad Institute Genomics Platform"/>
            <consortium name="The Broad Institute Genome Sequencing Center for Infectious Disease"/>
            <person name="Wu L."/>
            <person name="Ma J."/>
        </authorList>
    </citation>
    <scope>NUCLEOTIDE SEQUENCE [LARGE SCALE GENOMIC DNA]</scope>
    <source>
        <strain evidence="3">CGMCC 1.10698</strain>
    </source>
</reference>
<evidence type="ECO:0000313" key="3">
    <source>
        <dbReference type="Proteomes" id="UP001595773"/>
    </source>
</evidence>
<dbReference type="Gene3D" id="1.10.10.10">
    <property type="entry name" value="Winged helix-like DNA-binding domain superfamily/Winged helix DNA-binding domain"/>
    <property type="match status" value="1"/>
</dbReference>
<dbReference type="InterPro" id="IPR036388">
    <property type="entry name" value="WH-like_DNA-bd_sf"/>
</dbReference>
<proteinExistence type="predicted"/>
<dbReference type="EMBL" id="JBHSCQ010000009">
    <property type="protein sequence ID" value="MFC4265480.1"/>
    <property type="molecule type" value="Genomic_DNA"/>
</dbReference>
<dbReference type="Proteomes" id="UP001595773">
    <property type="component" value="Unassembled WGS sequence"/>
</dbReference>
<dbReference type="InterPro" id="IPR036390">
    <property type="entry name" value="WH_DNA-bd_sf"/>
</dbReference>